<name>A0A0D7WA71_9FLAO</name>
<comment type="caution">
    <text evidence="1">The sequence shown here is derived from an EMBL/GenBank/DDBJ whole genome shotgun (WGS) entry which is preliminary data.</text>
</comment>
<keyword evidence="2" id="KW-1185">Reference proteome</keyword>
<accession>A0A0D7WA71</accession>
<dbReference type="AlphaFoldDB" id="A0A0D7WA71"/>
<evidence type="ECO:0000313" key="2">
    <source>
        <dbReference type="Proteomes" id="UP000032578"/>
    </source>
</evidence>
<dbReference type="EMBL" id="JTDW01000004">
    <property type="protein sequence ID" value="KJD35979.1"/>
    <property type="molecule type" value="Genomic_DNA"/>
</dbReference>
<dbReference type="Proteomes" id="UP000032578">
    <property type="component" value="Unassembled WGS sequence"/>
</dbReference>
<evidence type="ECO:0000313" key="1">
    <source>
        <dbReference type="EMBL" id="KJD35979.1"/>
    </source>
</evidence>
<dbReference type="STRING" id="1435349.PW52_04965"/>
<proteinExistence type="predicted"/>
<reference evidence="1 2" key="1">
    <citation type="submission" date="2014-11" db="EMBL/GenBank/DDBJ databases">
        <title>Tamlana sedimentorum sp. nov., isolated from shallow sand sediments of the Sea of Japan.</title>
        <authorList>
            <person name="Romanenko L.A."/>
        </authorList>
    </citation>
    <scope>NUCLEOTIDE SEQUENCE [LARGE SCALE GENOMIC DNA]</scope>
    <source>
        <strain evidence="1 2">JCM 19808</strain>
    </source>
</reference>
<dbReference type="PATRIC" id="fig|1435349.4.peg.1943"/>
<protein>
    <submittedName>
        <fullName evidence="1">Uncharacterized protein</fullName>
    </submittedName>
</protein>
<sequence length="175" mass="19843">MVAKAQVVEPGDWSSLCLYGYAYNINGFIDAEYDFIANHNYLFTIEIRHARNIYGNPTLEYACGIAAQEIKVNNPVCRPLFYWNSNIVYADIYESITTALAENPSFVAFNEKFNYENADFPDWWVTVPQDQVNNTVLEGGFIDACKNVEAVWGADAMPILYNMLDALLEVPKINT</sequence>
<organism evidence="1 2">
    <name type="scientific">Neotamlana sedimentorum</name>
    <dbReference type="NCBI Taxonomy" id="1435349"/>
    <lineage>
        <taxon>Bacteria</taxon>
        <taxon>Pseudomonadati</taxon>
        <taxon>Bacteroidota</taxon>
        <taxon>Flavobacteriia</taxon>
        <taxon>Flavobacteriales</taxon>
        <taxon>Flavobacteriaceae</taxon>
        <taxon>Neotamlana</taxon>
    </lineage>
</organism>
<gene>
    <name evidence="1" type="ORF">PW52_04965</name>
</gene>